<keyword evidence="2" id="KW-1185">Reference proteome</keyword>
<dbReference type="AlphaFoldDB" id="Q7RPP5"/>
<reference evidence="1 2" key="1">
    <citation type="journal article" date="2002" name="Nature">
        <title>Genome sequence and comparative analysis of the model rodent malaria parasite Plasmodium yoelii yoelii.</title>
        <authorList>
            <person name="Carlton J.M."/>
            <person name="Angiuoli S.V."/>
            <person name="Suh B.B."/>
            <person name="Kooij T.W."/>
            <person name="Pertea M."/>
            <person name="Silva J.C."/>
            <person name="Ermolaeva M.D."/>
            <person name="Allen J.E."/>
            <person name="Selengut J.D."/>
            <person name="Koo H.L."/>
            <person name="Peterson J.D."/>
            <person name="Pop M."/>
            <person name="Kosack D.S."/>
            <person name="Shumway M.F."/>
            <person name="Bidwell S.L."/>
            <person name="Shallom S.J."/>
            <person name="van Aken S.E."/>
            <person name="Riedmuller S.B."/>
            <person name="Feldblyum T.V."/>
            <person name="Cho J.K."/>
            <person name="Quackenbush J."/>
            <person name="Sedegah M."/>
            <person name="Shoaibi A."/>
            <person name="Cummings L.M."/>
            <person name="Florens L."/>
            <person name="Yates J.R."/>
            <person name="Raine J.D."/>
            <person name="Sinden R.E."/>
            <person name="Harris M.A."/>
            <person name="Cunningham D.A."/>
            <person name="Preiser P.R."/>
            <person name="Bergman L.W."/>
            <person name="Vaidya A.B."/>
            <person name="van Lin L.H."/>
            <person name="Janse C.J."/>
            <person name="Waters A.P."/>
            <person name="Smith H.O."/>
            <person name="White O.R."/>
            <person name="Salzberg S.L."/>
            <person name="Venter J.C."/>
            <person name="Fraser C.M."/>
            <person name="Hoffman S.L."/>
            <person name="Gardner M.J."/>
            <person name="Carucci D.J."/>
        </authorList>
    </citation>
    <scope>NUCLEOTIDE SEQUENCE [LARGE SCALE GENOMIC DNA]</scope>
    <source>
        <strain evidence="1 2">17XNL</strain>
    </source>
</reference>
<gene>
    <name evidence="1" type="ORF">PY01411</name>
</gene>
<dbReference type="InParanoid" id="Q7RPP5"/>
<name>Q7RPP5_PLAYO</name>
<dbReference type="EMBL" id="AABL01000372">
    <property type="protein sequence ID" value="EAA20742.1"/>
    <property type="molecule type" value="Genomic_DNA"/>
</dbReference>
<evidence type="ECO:0000313" key="1">
    <source>
        <dbReference type="EMBL" id="EAA20742.1"/>
    </source>
</evidence>
<dbReference type="Proteomes" id="UP000008553">
    <property type="component" value="Unassembled WGS sequence"/>
</dbReference>
<accession>Q7RPP5</accession>
<organism evidence="1 2">
    <name type="scientific">Plasmodium yoelii yoelii</name>
    <dbReference type="NCBI Taxonomy" id="73239"/>
    <lineage>
        <taxon>Eukaryota</taxon>
        <taxon>Sar</taxon>
        <taxon>Alveolata</taxon>
        <taxon>Apicomplexa</taxon>
        <taxon>Aconoidasida</taxon>
        <taxon>Haemosporida</taxon>
        <taxon>Plasmodiidae</taxon>
        <taxon>Plasmodium</taxon>
        <taxon>Plasmodium (Vinckeia)</taxon>
    </lineage>
</organism>
<protein>
    <submittedName>
        <fullName evidence="1">Uncharacterized protein</fullName>
    </submittedName>
</protein>
<dbReference type="PaxDb" id="73239-Q7RPP5"/>
<proteinExistence type="predicted"/>
<comment type="caution">
    <text evidence="1">The sequence shown here is derived from an EMBL/GenBank/DDBJ whole genome shotgun (WGS) entry which is preliminary data.</text>
</comment>
<evidence type="ECO:0000313" key="2">
    <source>
        <dbReference type="Proteomes" id="UP000008553"/>
    </source>
</evidence>
<sequence length="16" mass="1778">MNKINGSKIDEINSSQ</sequence>